<protein>
    <submittedName>
        <fullName evidence="2">Phosphotransferase enzyme family protein, mitochondria protein Fmp29</fullName>
    </submittedName>
</protein>
<accession>A0A8A1MP88</accession>
<dbReference type="SUPFAM" id="SSF56112">
    <property type="entry name" value="Protein kinase-like (PK-like)"/>
    <property type="match status" value="1"/>
</dbReference>
<dbReference type="Proteomes" id="UP000663671">
    <property type="component" value="Chromosome 3"/>
</dbReference>
<dbReference type="GO" id="GO:0016740">
    <property type="term" value="F:transferase activity"/>
    <property type="evidence" value="ECO:0007669"/>
    <property type="project" value="UniProtKB-KW"/>
</dbReference>
<dbReference type="PANTHER" id="PTHR36091">
    <property type="entry name" value="ALTERED INHERITANCE OF MITOCHONDRIA PROTEIN 9, MITOCHONDRIAL"/>
    <property type="match status" value="1"/>
</dbReference>
<evidence type="ECO:0000313" key="3">
    <source>
        <dbReference type="Proteomes" id="UP000663671"/>
    </source>
</evidence>
<feature type="region of interest" description="Disordered" evidence="1">
    <location>
        <begin position="424"/>
        <end position="444"/>
    </location>
</feature>
<gene>
    <name evidence="2" type="ORF">I7I51_07300</name>
</gene>
<evidence type="ECO:0000313" key="2">
    <source>
        <dbReference type="EMBL" id="QSS66443.1"/>
    </source>
</evidence>
<evidence type="ECO:0000256" key="1">
    <source>
        <dbReference type="SAM" id="MobiDB-lite"/>
    </source>
</evidence>
<dbReference type="AlphaFoldDB" id="A0A8A1MP88"/>
<dbReference type="PANTHER" id="PTHR36091:SF2">
    <property type="entry name" value="AMINOGLYCOSIDE PHOSPHOTRANSFERASE DOMAIN-CONTAINING PROTEIN"/>
    <property type="match status" value="1"/>
</dbReference>
<keyword evidence="2" id="KW-0808">Transferase</keyword>
<sequence>MAEPRRCSLSVRNLTTNAGKQQRGEMREPVSSGGRRKLSRRYDGDESSPTQKVELAADQTETGADHPTTRAWWRMEHGNDDNDHDTDILSNAKAFLKSRHGGRHISHSLFRFQRGRSLNERGGLRQGVSSASKKNGRKTIVPIRTTIARPPHYTTVSEVATMDFLRTVLKLPVPAVLAYTVEYILMERVEGENPSSRRLSLTTRSYGKTQIPIVEDFRFGPVRAREYWHGERSKAEIDRGPWLSPVDCVTSPTRREMAVIRRHFKPQLRQTFLLPTNYNIHPSEQTSLLSYFPHLAPHLIPPDSRSVPTIRHPGLSPSNILLAPGPTKIISFLDWQDAAIYPRVLQVGYPAVCEHGSSQRRSLQIPSLSDDFDEMEISQTEAIQNRLSLRGGQPLLYSRDRPHVTAAPQPSTKEFLPHLSLANVHNQSPSRRNPMARWNRRRLP</sequence>
<proteinExistence type="predicted"/>
<dbReference type="OrthoDB" id="10003767at2759"/>
<feature type="region of interest" description="Disordered" evidence="1">
    <location>
        <begin position="1"/>
        <end position="68"/>
    </location>
</feature>
<dbReference type="InterPro" id="IPR051035">
    <property type="entry name" value="Mito_inheritance_9"/>
</dbReference>
<dbReference type="GO" id="GO:0005739">
    <property type="term" value="C:mitochondrion"/>
    <property type="evidence" value="ECO:0007669"/>
    <property type="project" value="TreeGrafter"/>
</dbReference>
<dbReference type="InterPro" id="IPR011009">
    <property type="entry name" value="Kinase-like_dom_sf"/>
</dbReference>
<feature type="compositionally biased region" description="Polar residues" evidence="1">
    <location>
        <begin position="10"/>
        <end position="20"/>
    </location>
</feature>
<reference evidence="2" key="1">
    <citation type="submission" date="2021-01" db="EMBL/GenBank/DDBJ databases">
        <title>Chromosome-level genome assembly of a human fungal pathogen reveals clustering of transcriptionally co-regulated genes.</title>
        <authorList>
            <person name="Voorhies M."/>
            <person name="Cohen S."/>
            <person name="Shea T.P."/>
            <person name="Petrus S."/>
            <person name="Munoz J.F."/>
            <person name="Poplawski S."/>
            <person name="Goldman W.E."/>
            <person name="Michael T."/>
            <person name="Cuomo C.A."/>
            <person name="Sil A."/>
            <person name="Beyhan S."/>
        </authorList>
    </citation>
    <scope>NUCLEOTIDE SEQUENCE</scope>
    <source>
        <strain evidence="2">WU24</strain>
    </source>
</reference>
<organism evidence="2 3">
    <name type="scientific">Ajellomyces capsulatus</name>
    <name type="common">Darling's disease fungus</name>
    <name type="synonym">Histoplasma capsulatum</name>
    <dbReference type="NCBI Taxonomy" id="5037"/>
    <lineage>
        <taxon>Eukaryota</taxon>
        <taxon>Fungi</taxon>
        <taxon>Dikarya</taxon>
        <taxon>Ascomycota</taxon>
        <taxon>Pezizomycotina</taxon>
        <taxon>Eurotiomycetes</taxon>
        <taxon>Eurotiomycetidae</taxon>
        <taxon>Onygenales</taxon>
        <taxon>Ajellomycetaceae</taxon>
        <taxon>Histoplasma</taxon>
    </lineage>
</organism>
<name>A0A8A1MP88_AJECA</name>
<dbReference type="EMBL" id="CP069115">
    <property type="protein sequence ID" value="QSS66443.1"/>
    <property type="molecule type" value="Genomic_DNA"/>
</dbReference>
<dbReference type="VEuPathDB" id="FungiDB:I7I51_07300"/>